<dbReference type="STRING" id="648757.Rvan_0146"/>
<dbReference type="AlphaFoldDB" id="E3I5T3"/>
<evidence type="ECO:0000256" key="11">
    <source>
        <dbReference type="HAMAP-Rule" id="MF_00766"/>
    </source>
</evidence>
<keyword evidence="8 11" id="KW-1133">Transmembrane helix</keyword>
<dbReference type="KEGG" id="rva:Rvan_0146"/>
<keyword evidence="1 11" id="KW-1003">Cell membrane</keyword>
<dbReference type="GO" id="GO:0071555">
    <property type="term" value="P:cell wall organization"/>
    <property type="evidence" value="ECO:0007669"/>
    <property type="project" value="UniProtKB-KW"/>
</dbReference>
<gene>
    <name evidence="11" type="primary">mtgA</name>
    <name evidence="13" type="ordered locus">Rvan_0146</name>
</gene>
<dbReference type="EMBL" id="CP002292">
    <property type="protein sequence ID" value="ADP69436.1"/>
    <property type="molecule type" value="Genomic_DNA"/>
</dbReference>
<dbReference type="PANTHER" id="PTHR30400">
    <property type="entry name" value="MONOFUNCTIONAL BIOSYNTHETIC PEPTIDOGLYCAN TRANSGLYCOSYLASE"/>
    <property type="match status" value="1"/>
</dbReference>
<accession>E3I5T3</accession>
<feature type="domain" description="Glycosyl transferase family 51" evidence="12">
    <location>
        <begin position="69"/>
        <end position="218"/>
    </location>
</feature>
<keyword evidence="3 11" id="KW-0328">Glycosyltransferase</keyword>
<evidence type="ECO:0000256" key="3">
    <source>
        <dbReference type="ARBA" id="ARBA00022676"/>
    </source>
</evidence>
<evidence type="ECO:0000313" key="14">
    <source>
        <dbReference type="Proteomes" id="UP000001399"/>
    </source>
</evidence>
<dbReference type="GO" id="GO:0008360">
    <property type="term" value="P:regulation of cell shape"/>
    <property type="evidence" value="ECO:0007669"/>
    <property type="project" value="UniProtKB-KW"/>
</dbReference>
<evidence type="ECO:0000256" key="5">
    <source>
        <dbReference type="ARBA" id="ARBA00022692"/>
    </source>
</evidence>
<reference evidence="14" key="1">
    <citation type="journal article" date="2011" name="J. Bacteriol.">
        <title>Genome sequences of eight morphologically diverse alphaproteobacteria.</title>
        <authorList>
            <consortium name="US DOE Joint Genome Institute"/>
            <person name="Brown P.J."/>
            <person name="Kysela D.T."/>
            <person name="Buechlein A."/>
            <person name="Hemmerich C."/>
            <person name="Brun Y.V."/>
        </authorList>
    </citation>
    <scope>NUCLEOTIDE SEQUENCE [LARGE SCALE GENOMIC DNA]</scope>
    <source>
        <strain evidence="14">ATCC 17100 / ATH 3.1.1 / DSM 162 / LMG 4299</strain>
    </source>
</reference>
<dbReference type="UniPathway" id="UPA00219"/>
<sequence length="258" mass="28408">MTDLAPKTFERLAEVTRPHNRGWRGRALRIVLIALGVFLLAPYVLTLVYAVVNPPLSALMARQALLGRPVAHDWRDLDEISPNLIAQVIVSEDGRFCQHHGVDWQALDKAVDAVKAGKPKGGGSTITMQTAKNLFLWSDPAWLRKPLEIPLASFMDAVLGKRRVMEIYLNIVEWAPGVYGAQAAARHHFKTSAEDLTMQQAAQLAAALPNPKRRNAGKPGPRVAALANRLRVRAARESDNSFCVLEEEAPAEDEASQE</sequence>
<evidence type="ECO:0000256" key="2">
    <source>
        <dbReference type="ARBA" id="ARBA00022519"/>
    </source>
</evidence>
<dbReference type="CAZy" id="GT51">
    <property type="family name" value="Glycosyltransferase Family 51"/>
</dbReference>
<keyword evidence="5 11" id="KW-0812">Transmembrane</keyword>
<proteinExistence type="inferred from homology"/>
<dbReference type="HOGENOM" id="CLU_006354_1_1_5"/>
<dbReference type="GO" id="GO:0005886">
    <property type="term" value="C:plasma membrane"/>
    <property type="evidence" value="ECO:0007669"/>
    <property type="project" value="UniProtKB-SubCell"/>
</dbReference>
<protein>
    <recommendedName>
        <fullName evidence="11">Biosynthetic peptidoglycan transglycosylase</fullName>
        <ecNumber evidence="11">2.4.99.28</ecNumber>
    </recommendedName>
    <alternativeName>
        <fullName evidence="11">Glycan polymerase</fullName>
    </alternativeName>
    <alternativeName>
        <fullName evidence="11">Peptidoglycan glycosyltransferase MtgA</fullName>
        <shortName evidence="11">PGT</shortName>
    </alternativeName>
</protein>
<keyword evidence="4 11" id="KW-0808">Transferase</keyword>
<evidence type="ECO:0000256" key="1">
    <source>
        <dbReference type="ARBA" id="ARBA00022475"/>
    </source>
</evidence>
<evidence type="ECO:0000256" key="9">
    <source>
        <dbReference type="ARBA" id="ARBA00023136"/>
    </source>
</evidence>
<keyword evidence="10 11" id="KW-0961">Cell wall biogenesis/degradation</keyword>
<comment type="catalytic activity">
    <reaction evidence="11">
        <text>[GlcNAc-(1-&gt;4)-Mur2Ac(oyl-L-Ala-gamma-D-Glu-L-Lys-D-Ala-D-Ala)](n)-di-trans,octa-cis-undecaprenyl diphosphate + beta-D-GlcNAc-(1-&gt;4)-Mur2Ac(oyl-L-Ala-gamma-D-Glu-L-Lys-D-Ala-D-Ala)-di-trans,octa-cis-undecaprenyl diphosphate = [GlcNAc-(1-&gt;4)-Mur2Ac(oyl-L-Ala-gamma-D-Glu-L-Lys-D-Ala-D-Ala)](n+1)-di-trans,octa-cis-undecaprenyl diphosphate + di-trans,octa-cis-undecaprenyl diphosphate + H(+)</text>
        <dbReference type="Rhea" id="RHEA:23708"/>
        <dbReference type="Rhea" id="RHEA-COMP:9602"/>
        <dbReference type="Rhea" id="RHEA-COMP:9603"/>
        <dbReference type="ChEBI" id="CHEBI:15378"/>
        <dbReference type="ChEBI" id="CHEBI:58405"/>
        <dbReference type="ChEBI" id="CHEBI:60033"/>
        <dbReference type="ChEBI" id="CHEBI:78435"/>
        <dbReference type="EC" id="2.4.99.28"/>
    </reaction>
</comment>
<dbReference type="Gene3D" id="1.10.3810.10">
    <property type="entry name" value="Biosynthetic peptidoglycan transglycosylase-like"/>
    <property type="match status" value="1"/>
</dbReference>
<dbReference type="NCBIfam" id="TIGR02070">
    <property type="entry name" value="mono_pep_trsgly"/>
    <property type="match status" value="1"/>
</dbReference>
<evidence type="ECO:0000256" key="10">
    <source>
        <dbReference type="ARBA" id="ARBA00023316"/>
    </source>
</evidence>
<dbReference type="EC" id="2.4.99.28" evidence="11"/>
<keyword evidence="14" id="KW-1185">Reference proteome</keyword>
<comment type="subcellular location">
    <subcellularLocation>
        <location evidence="11">Cell inner membrane</location>
        <topology evidence="11">Single-pass membrane protein</topology>
    </subcellularLocation>
</comment>
<dbReference type="PANTHER" id="PTHR30400:SF0">
    <property type="entry name" value="BIOSYNTHETIC PEPTIDOGLYCAN TRANSGLYCOSYLASE"/>
    <property type="match status" value="1"/>
</dbReference>
<comment type="pathway">
    <text evidence="11">Cell wall biogenesis; peptidoglycan biosynthesis.</text>
</comment>
<evidence type="ECO:0000313" key="13">
    <source>
        <dbReference type="EMBL" id="ADP69436.1"/>
    </source>
</evidence>
<feature type="transmembrane region" description="Helical" evidence="11">
    <location>
        <begin position="27"/>
        <end position="52"/>
    </location>
</feature>
<dbReference type="GO" id="GO:0009274">
    <property type="term" value="C:peptidoglycan-based cell wall"/>
    <property type="evidence" value="ECO:0007669"/>
    <property type="project" value="InterPro"/>
</dbReference>
<dbReference type="GO" id="GO:0008955">
    <property type="term" value="F:peptidoglycan glycosyltransferase activity"/>
    <property type="evidence" value="ECO:0007669"/>
    <property type="project" value="UniProtKB-UniRule"/>
</dbReference>
<evidence type="ECO:0000256" key="4">
    <source>
        <dbReference type="ARBA" id="ARBA00022679"/>
    </source>
</evidence>
<evidence type="ECO:0000256" key="7">
    <source>
        <dbReference type="ARBA" id="ARBA00022984"/>
    </source>
</evidence>
<organism evidence="13 14">
    <name type="scientific">Rhodomicrobium vannielii (strain ATCC 17100 / DSM 162 / LMG 4299 / NCIMB 10020 / ATH 3.1.1)</name>
    <dbReference type="NCBI Taxonomy" id="648757"/>
    <lineage>
        <taxon>Bacteria</taxon>
        <taxon>Pseudomonadati</taxon>
        <taxon>Pseudomonadota</taxon>
        <taxon>Alphaproteobacteria</taxon>
        <taxon>Hyphomicrobiales</taxon>
        <taxon>Hyphomicrobiaceae</taxon>
        <taxon>Rhodomicrobium</taxon>
    </lineage>
</organism>
<evidence type="ECO:0000256" key="8">
    <source>
        <dbReference type="ARBA" id="ARBA00022989"/>
    </source>
</evidence>
<keyword evidence="6 11" id="KW-0133">Cell shape</keyword>
<keyword evidence="7 11" id="KW-0573">Peptidoglycan synthesis</keyword>
<dbReference type="InterPro" id="IPR001264">
    <property type="entry name" value="Glyco_trans_51"/>
</dbReference>
<dbReference type="eggNOG" id="COG0744">
    <property type="taxonomic scope" value="Bacteria"/>
</dbReference>
<dbReference type="InterPro" id="IPR023346">
    <property type="entry name" value="Lysozyme-like_dom_sf"/>
</dbReference>
<dbReference type="GO" id="GO:0016763">
    <property type="term" value="F:pentosyltransferase activity"/>
    <property type="evidence" value="ECO:0007669"/>
    <property type="project" value="InterPro"/>
</dbReference>
<keyword evidence="9 11" id="KW-0472">Membrane</keyword>
<evidence type="ECO:0000259" key="12">
    <source>
        <dbReference type="Pfam" id="PF00912"/>
    </source>
</evidence>
<comment type="function">
    <text evidence="11">Peptidoglycan polymerase that catalyzes glycan chain elongation from lipid-linked precursors.</text>
</comment>
<keyword evidence="2 11" id="KW-0997">Cell inner membrane</keyword>
<dbReference type="HAMAP" id="MF_00766">
    <property type="entry name" value="PGT_MtgA"/>
    <property type="match status" value="1"/>
</dbReference>
<name>E3I5T3_RHOVT</name>
<dbReference type="GO" id="GO:0009252">
    <property type="term" value="P:peptidoglycan biosynthetic process"/>
    <property type="evidence" value="ECO:0007669"/>
    <property type="project" value="UniProtKB-UniRule"/>
</dbReference>
<dbReference type="SUPFAM" id="SSF53955">
    <property type="entry name" value="Lysozyme-like"/>
    <property type="match status" value="1"/>
</dbReference>
<evidence type="ECO:0000256" key="6">
    <source>
        <dbReference type="ARBA" id="ARBA00022960"/>
    </source>
</evidence>
<dbReference type="RefSeq" id="WP_013417843.1">
    <property type="nucleotide sequence ID" value="NC_014664.1"/>
</dbReference>
<dbReference type="Proteomes" id="UP000001399">
    <property type="component" value="Chromosome"/>
</dbReference>
<dbReference type="InterPro" id="IPR011812">
    <property type="entry name" value="Pep_trsgly"/>
</dbReference>
<dbReference type="InterPro" id="IPR036950">
    <property type="entry name" value="PBP_transglycosylase"/>
</dbReference>
<comment type="similarity">
    <text evidence="11">Belongs to the glycosyltransferase 51 family.</text>
</comment>
<dbReference type="Pfam" id="PF00912">
    <property type="entry name" value="Transgly"/>
    <property type="match status" value="1"/>
</dbReference>